<dbReference type="EMBL" id="QSJW01000014">
    <property type="protein sequence ID" value="RHE09604.1"/>
    <property type="molecule type" value="Genomic_DNA"/>
</dbReference>
<protein>
    <submittedName>
        <fullName evidence="1">Uncharacterized protein</fullName>
    </submittedName>
</protein>
<sequence length="76" mass="9258">MNFKEQYFAIWQQVWGLHKKYFGISADDEQKWQQLDKECEQLHGQYKNTPQQKFVESLLLSVIAELERESKHEQRD</sequence>
<gene>
    <name evidence="1" type="ORF">DW767_17000</name>
</gene>
<comment type="caution">
    <text evidence="1">The sequence shown here is derived from an EMBL/GenBank/DDBJ whole genome shotgun (WGS) entry which is preliminary data.</text>
</comment>
<dbReference type="Proteomes" id="UP000284644">
    <property type="component" value="Unassembled WGS sequence"/>
</dbReference>
<name>A0A414I3Y0_9FIRM</name>
<organism evidence="1 2">
    <name type="scientific">Blautia obeum</name>
    <dbReference type="NCBI Taxonomy" id="40520"/>
    <lineage>
        <taxon>Bacteria</taxon>
        <taxon>Bacillati</taxon>
        <taxon>Bacillota</taxon>
        <taxon>Clostridia</taxon>
        <taxon>Lachnospirales</taxon>
        <taxon>Lachnospiraceae</taxon>
        <taxon>Blautia</taxon>
    </lineage>
</organism>
<proteinExistence type="predicted"/>
<reference evidence="1 2" key="1">
    <citation type="submission" date="2018-08" db="EMBL/GenBank/DDBJ databases">
        <title>A genome reference for cultivated species of the human gut microbiota.</title>
        <authorList>
            <person name="Zou Y."/>
            <person name="Xue W."/>
            <person name="Luo G."/>
        </authorList>
    </citation>
    <scope>NUCLEOTIDE SEQUENCE [LARGE SCALE GENOMIC DNA]</scope>
    <source>
        <strain evidence="1 2">AM29-25AC</strain>
    </source>
</reference>
<accession>A0A414I3Y0</accession>
<evidence type="ECO:0000313" key="1">
    <source>
        <dbReference type="EMBL" id="RHE09604.1"/>
    </source>
</evidence>
<evidence type="ECO:0000313" key="2">
    <source>
        <dbReference type="Proteomes" id="UP000284644"/>
    </source>
</evidence>
<dbReference type="AlphaFoldDB" id="A0A414I3Y0"/>
<dbReference type="RefSeq" id="WP_118045913.1">
    <property type="nucleotide sequence ID" value="NZ_QSJW01000014.1"/>
</dbReference>